<dbReference type="EMBL" id="CP019155">
    <property type="protein sequence ID" value="AUG49309.1"/>
    <property type="molecule type" value="Genomic_DNA"/>
</dbReference>
<feature type="domain" description="ABC transporter" evidence="12">
    <location>
        <begin position="24"/>
        <end position="255"/>
    </location>
</feature>
<name>A0A2H5A3I2_9EURY</name>
<organism evidence="13 14">
    <name type="scientific">Haloarcula taiwanensis</name>
    <dbReference type="NCBI Taxonomy" id="1932004"/>
    <lineage>
        <taxon>Archaea</taxon>
        <taxon>Methanobacteriati</taxon>
        <taxon>Methanobacteriota</taxon>
        <taxon>Stenosarchaea group</taxon>
        <taxon>Halobacteria</taxon>
        <taxon>Halobacteriales</taxon>
        <taxon>Haloarculaceae</taxon>
        <taxon>Haloarcula</taxon>
    </lineage>
</organism>
<evidence type="ECO:0000256" key="8">
    <source>
        <dbReference type="ARBA" id="ARBA00039025"/>
    </source>
</evidence>
<keyword evidence="4" id="KW-0547">Nucleotide-binding</keyword>
<dbReference type="InterPro" id="IPR003593">
    <property type="entry name" value="AAA+_ATPase"/>
</dbReference>
<sequence length="269" mass="29631">MGRPASSCPPPRLATMRDSTDTEIAIRGVSKQYEREGRVTTALRDVSLRVSSGEFVTVVGPSGCGKTTLLRLVSGLEPPTDGDITVSGKPVQGPDPNRGTVFQEYHLFPWLTVRENVAFGLVERGVPAAERQERVREMLAIIGLSDFADAYPKELSGGMKQRVGLARALAVDPAILLLDEPFGSVDMQTRRQLQRELLDIWRGTDKTVLFVTHDIEEAVALSDRIVIMSGTPGRVRATVSVAESRPRNRSAQWFVDLVETLFERIESQT</sequence>
<dbReference type="InterPro" id="IPR017871">
    <property type="entry name" value="ABC_transporter-like_CS"/>
</dbReference>
<dbReference type="EC" id="7.3.2.6" evidence="8"/>
<dbReference type="KEGG" id="hta:BVU17_17220"/>
<evidence type="ECO:0000256" key="10">
    <source>
        <dbReference type="ARBA" id="ARBA00047936"/>
    </source>
</evidence>
<dbReference type="Proteomes" id="UP000242917">
    <property type="component" value="Chromosome II"/>
</dbReference>
<comment type="similarity">
    <text evidence="6">Belongs to the ABC transporter superfamily. Sulfate/tungstate importer (TC 3.A.1.6) family.</text>
</comment>
<dbReference type="PANTHER" id="PTHR42788">
    <property type="entry name" value="TAURINE IMPORT ATP-BINDING PROTEIN-RELATED"/>
    <property type="match status" value="1"/>
</dbReference>
<evidence type="ECO:0000256" key="1">
    <source>
        <dbReference type="ARBA" id="ARBA00004236"/>
    </source>
</evidence>
<evidence type="ECO:0000256" key="4">
    <source>
        <dbReference type="ARBA" id="ARBA00022741"/>
    </source>
</evidence>
<dbReference type="GO" id="GO:0005886">
    <property type="term" value="C:plasma membrane"/>
    <property type="evidence" value="ECO:0007669"/>
    <property type="project" value="UniProtKB-SubCell"/>
</dbReference>
<dbReference type="Pfam" id="PF00005">
    <property type="entry name" value="ABC_tran"/>
    <property type="match status" value="1"/>
</dbReference>
<protein>
    <recommendedName>
        <fullName evidence="9">Molybdate/tungstate import ATP-binding protein WtpC</fullName>
        <ecNumber evidence="8">7.3.2.6</ecNumber>
    </recommendedName>
</protein>
<dbReference type="InterPro" id="IPR003439">
    <property type="entry name" value="ABC_transporter-like_ATP-bd"/>
</dbReference>
<evidence type="ECO:0000256" key="3">
    <source>
        <dbReference type="ARBA" id="ARBA00022505"/>
    </source>
</evidence>
<keyword evidence="14" id="KW-1185">Reference proteome</keyword>
<dbReference type="GO" id="GO:0005524">
    <property type="term" value="F:ATP binding"/>
    <property type="evidence" value="ECO:0007669"/>
    <property type="project" value="UniProtKB-KW"/>
</dbReference>
<dbReference type="AlphaFoldDB" id="A0A2H5A3I2"/>
<evidence type="ECO:0000313" key="14">
    <source>
        <dbReference type="Proteomes" id="UP000242917"/>
    </source>
</evidence>
<evidence type="ECO:0000256" key="5">
    <source>
        <dbReference type="ARBA" id="ARBA00022840"/>
    </source>
</evidence>
<evidence type="ECO:0000256" key="11">
    <source>
        <dbReference type="ARBA" id="ARBA00057369"/>
    </source>
</evidence>
<dbReference type="SUPFAM" id="SSF52540">
    <property type="entry name" value="P-loop containing nucleoside triphosphate hydrolases"/>
    <property type="match status" value="1"/>
</dbReference>
<comment type="subunit">
    <text evidence="7">The complex is composed of two ATP-binding proteins (WtpC), two transmembrane proteins (WtpB) and a solute-binding protein (WtpA).</text>
</comment>
<keyword evidence="5 13" id="KW-0067">ATP-binding</keyword>
<evidence type="ECO:0000256" key="9">
    <source>
        <dbReference type="ARBA" id="ARBA00041133"/>
    </source>
</evidence>
<dbReference type="SMART" id="SM00382">
    <property type="entry name" value="AAA"/>
    <property type="match status" value="1"/>
</dbReference>
<keyword evidence="3" id="KW-0500">Molybdenum</keyword>
<evidence type="ECO:0000256" key="7">
    <source>
        <dbReference type="ARBA" id="ARBA00038781"/>
    </source>
</evidence>
<dbReference type="Gene3D" id="3.40.50.300">
    <property type="entry name" value="P-loop containing nucleotide triphosphate hydrolases"/>
    <property type="match status" value="1"/>
</dbReference>
<accession>A0A2H5A3I2</accession>
<evidence type="ECO:0000313" key="13">
    <source>
        <dbReference type="EMBL" id="AUG49309.1"/>
    </source>
</evidence>
<keyword evidence="2" id="KW-0813">Transport</keyword>
<reference evidence="13 14" key="1">
    <citation type="submission" date="2017-01" db="EMBL/GenBank/DDBJ databases">
        <title>A Red Light-Sensitive Sensory Rhodopsin I From Haloarcula taiwanensis, A New Haloarchaeon Isolated From Taiwan.</title>
        <authorList>
            <person name="Yang C.-S."/>
            <person name="Han Y.-A."/>
            <person name="Chen P.-C."/>
            <person name="Ng W.V."/>
            <person name="Chen T.-W."/>
        </authorList>
    </citation>
    <scope>NUCLEOTIDE SEQUENCE [LARGE SCALE GENOMIC DNA]</scope>
    <source>
        <strain evidence="13 14">Taiwanensis</strain>
    </source>
</reference>
<dbReference type="PROSITE" id="PS00211">
    <property type="entry name" value="ABC_TRANSPORTER_1"/>
    <property type="match status" value="1"/>
</dbReference>
<dbReference type="FunFam" id="3.40.50.300:FF:000425">
    <property type="entry name" value="Probable ABC transporter, ATP-binding subunit"/>
    <property type="match status" value="1"/>
</dbReference>
<proteinExistence type="inferred from homology"/>
<dbReference type="GO" id="GO:0016887">
    <property type="term" value="F:ATP hydrolysis activity"/>
    <property type="evidence" value="ECO:0007669"/>
    <property type="project" value="InterPro"/>
</dbReference>
<dbReference type="PANTHER" id="PTHR42788:SF13">
    <property type="entry name" value="ALIPHATIC SULFONATES IMPORT ATP-BINDING PROTEIN SSUB"/>
    <property type="match status" value="1"/>
</dbReference>
<dbReference type="InterPro" id="IPR050166">
    <property type="entry name" value="ABC_transporter_ATP-bind"/>
</dbReference>
<comment type="catalytic activity">
    <reaction evidence="10">
        <text>tungstate(in) + ATP + H2O = tungstate(out) + ADP + phosphate + H(+)</text>
        <dbReference type="Rhea" id="RHEA:35027"/>
        <dbReference type="ChEBI" id="CHEBI:15377"/>
        <dbReference type="ChEBI" id="CHEBI:15378"/>
        <dbReference type="ChEBI" id="CHEBI:30616"/>
        <dbReference type="ChEBI" id="CHEBI:43474"/>
        <dbReference type="ChEBI" id="CHEBI:46502"/>
        <dbReference type="ChEBI" id="CHEBI:456216"/>
        <dbReference type="EC" id="7.3.2.6"/>
    </reaction>
</comment>
<dbReference type="GO" id="GO:1901238">
    <property type="term" value="F:ABC-type tungstate transporter activity"/>
    <property type="evidence" value="ECO:0007669"/>
    <property type="project" value="UniProtKB-EC"/>
</dbReference>
<comment type="function">
    <text evidence="11">Part of the ABC transporter complex WtpABC involved in molybdate/tungstate import. Responsible for energy coupling to the transport system.</text>
</comment>
<evidence type="ECO:0000256" key="2">
    <source>
        <dbReference type="ARBA" id="ARBA00022448"/>
    </source>
</evidence>
<evidence type="ECO:0000256" key="6">
    <source>
        <dbReference type="ARBA" id="ARBA00038307"/>
    </source>
</evidence>
<gene>
    <name evidence="13" type="ORF">BVU17_17220</name>
</gene>
<dbReference type="CDD" id="cd03293">
    <property type="entry name" value="ABC_NrtD_SsuB_transporters"/>
    <property type="match status" value="1"/>
</dbReference>
<dbReference type="PROSITE" id="PS50893">
    <property type="entry name" value="ABC_TRANSPORTER_2"/>
    <property type="match status" value="1"/>
</dbReference>
<dbReference type="InterPro" id="IPR027417">
    <property type="entry name" value="P-loop_NTPase"/>
</dbReference>
<evidence type="ECO:0000259" key="12">
    <source>
        <dbReference type="PROSITE" id="PS50893"/>
    </source>
</evidence>
<comment type="subcellular location">
    <subcellularLocation>
        <location evidence="1">Cell membrane</location>
    </subcellularLocation>
</comment>